<sequence>CRKLEAETQFASVFDNYEKEISSLQEDLSQLRDENAELLRMVTSLQANSGAAELPRDQAGQRMSAGAKVQSLQRQLRRTEMQRDKALRELADLKRKERAVEAHRSQSESNVKRLKDLQRKLARQEREATERGLAAAEAAGKAEMLQVELERLQQAQKATTEENSALKQSVEALKEVVDNLRQPRRRELLQASLPPVPGLSPGKDGKRSSRARPRALDLLQQLQKEIPGKNPKTDHLISRLTSEVTAQSQEREKFMQREAVLMRILTGEQAASRH</sequence>
<keyword evidence="1" id="KW-0175">Coiled coil</keyword>
<reference evidence="3" key="1">
    <citation type="submission" date="2014-05" db="EMBL/GenBank/DDBJ databases">
        <title>The transcriptome of the halophilic microalga Tetraselmis sp. GSL018 isolated from the Great Salt Lake, Utah.</title>
        <authorList>
            <person name="Jinkerson R.E."/>
            <person name="D'Adamo S."/>
            <person name="Posewitz M.C."/>
        </authorList>
    </citation>
    <scope>NUCLEOTIDE SEQUENCE</scope>
    <source>
        <strain evidence="3">GSL018</strain>
    </source>
</reference>
<dbReference type="EMBL" id="GBEZ01012871">
    <property type="protein sequence ID" value="JAC73057.1"/>
    <property type="molecule type" value="Transcribed_RNA"/>
</dbReference>
<feature type="coiled-coil region" evidence="1">
    <location>
        <begin position="14"/>
        <end position="169"/>
    </location>
</feature>
<feature type="non-terminal residue" evidence="3">
    <location>
        <position position="1"/>
    </location>
</feature>
<dbReference type="AlphaFoldDB" id="A0A061RJD3"/>
<protein>
    <submittedName>
        <fullName evidence="3">Uncharacterized protein</fullName>
    </submittedName>
</protein>
<evidence type="ECO:0000313" key="3">
    <source>
        <dbReference type="EMBL" id="JAC73057.1"/>
    </source>
</evidence>
<gene>
    <name evidence="3" type="ORF">TSPGSL018_29834</name>
</gene>
<organism evidence="3">
    <name type="scientific">Tetraselmis sp. GSL018</name>
    <dbReference type="NCBI Taxonomy" id="582737"/>
    <lineage>
        <taxon>Eukaryota</taxon>
        <taxon>Viridiplantae</taxon>
        <taxon>Chlorophyta</taxon>
        <taxon>core chlorophytes</taxon>
        <taxon>Chlorodendrophyceae</taxon>
        <taxon>Chlorodendrales</taxon>
        <taxon>Chlorodendraceae</taxon>
        <taxon>Tetraselmis</taxon>
    </lineage>
</organism>
<evidence type="ECO:0000256" key="1">
    <source>
        <dbReference type="SAM" id="Coils"/>
    </source>
</evidence>
<accession>A0A061RJD3</accession>
<evidence type="ECO:0000256" key="2">
    <source>
        <dbReference type="SAM" id="MobiDB-lite"/>
    </source>
</evidence>
<feature type="region of interest" description="Disordered" evidence="2">
    <location>
        <begin position="186"/>
        <end position="211"/>
    </location>
</feature>
<name>A0A061RJD3_9CHLO</name>
<proteinExistence type="predicted"/>